<dbReference type="PANTHER" id="PTHR33619:SF3">
    <property type="entry name" value="POLYSACCHARIDE EXPORT PROTEIN GFCE-RELATED"/>
    <property type="match status" value="1"/>
</dbReference>
<keyword evidence="6" id="KW-0812">Transmembrane</keyword>
<keyword evidence="19" id="KW-1185">Reference proteome</keyword>
<keyword evidence="10" id="KW-0626">Porin</keyword>
<keyword evidence="14" id="KW-0449">Lipoprotein</keyword>
<evidence type="ECO:0000256" key="10">
    <source>
        <dbReference type="ARBA" id="ARBA00023114"/>
    </source>
</evidence>
<dbReference type="GO" id="GO:0006811">
    <property type="term" value="P:monoatomic ion transport"/>
    <property type="evidence" value="ECO:0007669"/>
    <property type="project" value="UniProtKB-KW"/>
</dbReference>
<dbReference type="Proteomes" id="UP000198635">
    <property type="component" value="Unassembled WGS sequence"/>
</dbReference>
<evidence type="ECO:0000256" key="9">
    <source>
        <dbReference type="ARBA" id="ARBA00023065"/>
    </source>
</evidence>
<dbReference type="EMBL" id="FORX01000008">
    <property type="protein sequence ID" value="SFJ86392.1"/>
    <property type="molecule type" value="Genomic_DNA"/>
</dbReference>
<dbReference type="GO" id="GO:0015288">
    <property type="term" value="F:porin activity"/>
    <property type="evidence" value="ECO:0007669"/>
    <property type="project" value="UniProtKB-KW"/>
</dbReference>
<dbReference type="STRING" id="52560.SAMN04488082_108122"/>
<evidence type="ECO:0000259" key="16">
    <source>
        <dbReference type="Pfam" id="PF02563"/>
    </source>
</evidence>
<evidence type="ECO:0000256" key="8">
    <source>
        <dbReference type="ARBA" id="ARBA00023047"/>
    </source>
</evidence>
<comment type="subcellular location">
    <subcellularLocation>
        <location evidence="1">Cell outer membrane</location>
        <topology evidence="1">Multi-pass membrane protein</topology>
    </subcellularLocation>
</comment>
<evidence type="ECO:0000313" key="18">
    <source>
        <dbReference type="EMBL" id="SFJ86392.1"/>
    </source>
</evidence>
<evidence type="ECO:0000256" key="1">
    <source>
        <dbReference type="ARBA" id="ARBA00004571"/>
    </source>
</evidence>
<keyword evidence="3" id="KW-0813">Transport</keyword>
<dbReference type="Gene3D" id="3.10.560.10">
    <property type="entry name" value="Outer membrane lipoprotein wza domain like"/>
    <property type="match status" value="2"/>
</dbReference>
<protein>
    <submittedName>
        <fullName evidence="18">Polysaccharide export outer membrane protein</fullName>
    </submittedName>
</protein>
<evidence type="ECO:0000256" key="4">
    <source>
        <dbReference type="ARBA" id="ARBA00022452"/>
    </source>
</evidence>
<organism evidence="18 19">
    <name type="scientific">Desulfomicrobium apsheronum</name>
    <dbReference type="NCBI Taxonomy" id="52560"/>
    <lineage>
        <taxon>Bacteria</taxon>
        <taxon>Pseudomonadati</taxon>
        <taxon>Thermodesulfobacteriota</taxon>
        <taxon>Desulfovibrionia</taxon>
        <taxon>Desulfovibrionales</taxon>
        <taxon>Desulfomicrobiaceae</taxon>
        <taxon>Desulfomicrobium</taxon>
    </lineage>
</organism>
<dbReference type="Pfam" id="PF02563">
    <property type="entry name" value="Poly_export"/>
    <property type="match status" value="1"/>
</dbReference>
<evidence type="ECO:0000256" key="2">
    <source>
        <dbReference type="ARBA" id="ARBA00009450"/>
    </source>
</evidence>
<keyword evidence="12" id="KW-0564">Palmitate</keyword>
<dbReference type="GO" id="GO:0009279">
    <property type="term" value="C:cell outer membrane"/>
    <property type="evidence" value="ECO:0007669"/>
    <property type="project" value="UniProtKB-SubCell"/>
</dbReference>
<evidence type="ECO:0000256" key="11">
    <source>
        <dbReference type="ARBA" id="ARBA00023136"/>
    </source>
</evidence>
<evidence type="ECO:0000256" key="6">
    <source>
        <dbReference type="ARBA" id="ARBA00022692"/>
    </source>
</evidence>
<keyword evidence="13" id="KW-0998">Cell outer membrane</keyword>
<evidence type="ECO:0000313" key="19">
    <source>
        <dbReference type="Proteomes" id="UP000198635"/>
    </source>
</evidence>
<name>A0A1I3UTY1_9BACT</name>
<keyword evidence="8" id="KW-0625">Polysaccharide transport</keyword>
<dbReference type="InterPro" id="IPR054765">
    <property type="entry name" value="SLBB_dom"/>
</dbReference>
<evidence type="ECO:0000256" key="15">
    <source>
        <dbReference type="SAM" id="SignalP"/>
    </source>
</evidence>
<dbReference type="PANTHER" id="PTHR33619">
    <property type="entry name" value="POLYSACCHARIDE EXPORT PROTEIN GFCE-RELATED"/>
    <property type="match status" value="1"/>
</dbReference>
<feature type="signal peptide" evidence="15">
    <location>
        <begin position="1"/>
        <end position="21"/>
    </location>
</feature>
<feature type="domain" description="Polysaccharide export protein N-terminal" evidence="16">
    <location>
        <begin position="81"/>
        <end position="157"/>
    </location>
</feature>
<reference evidence="19" key="1">
    <citation type="submission" date="2016-10" db="EMBL/GenBank/DDBJ databases">
        <authorList>
            <person name="Varghese N."/>
            <person name="Submissions S."/>
        </authorList>
    </citation>
    <scope>NUCLEOTIDE SEQUENCE [LARGE SCALE GENOMIC DNA]</scope>
    <source>
        <strain evidence="19">DSM 5918</strain>
    </source>
</reference>
<dbReference type="GO" id="GO:0015159">
    <property type="term" value="F:polysaccharide transmembrane transporter activity"/>
    <property type="evidence" value="ECO:0007669"/>
    <property type="project" value="InterPro"/>
</dbReference>
<dbReference type="PROSITE" id="PS51257">
    <property type="entry name" value="PROKAR_LIPOPROTEIN"/>
    <property type="match status" value="1"/>
</dbReference>
<dbReference type="InterPro" id="IPR049712">
    <property type="entry name" value="Poly_export"/>
</dbReference>
<evidence type="ECO:0000256" key="7">
    <source>
        <dbReference type="ARBA" id="ARBA00022729"/>
    </source>
</evidence>
<accession>A0A1I3UTY1</accession>
<keyword evidence="7 15" id="KW-0732">Signal</keyword>
<dbReference type="GO" id="GO:0046930">
    <property type="term" value="C:pore complex"/>
    <property type="evidence" value="ECO:0007669"/>
    <property type="project" value="UniProtKB-KW"/>
</dbReference>
<feature type="domain" description="SLBB" evidence="17">
    <location>
        <begin position="162"/>
        <end position="248"/>
    </location>
</feature>
<proteinExistence type="inferred from homology"/>
<keyword evidence="5" id="KW-0762">Sugar transport</keyword>
<evidence type="ECO:0000259" key="17">
    <source>
        <dbReference type="Pfam" id="PF22461"/>
    </source>
</evidence>
<dbReference type="InterPro" id="IPR003715">
    <property type="entry name" value="Poly_export_N"/>
</dbReference>
<dbReference type="Pfam" id="PF22461">
    <property type="entry name" value="SLBB_2"/>
    <property type="match status" value="2"/>
</dbReference>
<evidence type="ECO:0000256" key="3">
    <source>
        <dbReference type="ARBA" id="ARBA00022448"/>
    </source>
</evidence>
<feature type="chain" id="PRO_5011756412" evidence="15">
    <location>
        <begin position="22"/>
        <end position="339"/>
    </location>
</feature>
<keyword evidence="4" id="KW-1134">Transmembrane beta strand</keyword>
<evidence type="ECO:0000256" key="12">
    <source>
        <dbReference type="ARBA" id="ARBA00023139"/>
    </source>
</evidence>
<dbReference type="OrthoDB" id="193635at2"/>
<dbReference type="RefSeq" id="WP_092374777.1">
    <property type="nucleotide sequence ID" value="NZ_FORX01000008.1"/>
</dbReference>
<dbReference type="AlphaFoldDB" id="A0A1I3UTY1"/>
<gene>
    <name evidence="18" type="ORF">SAMN04488082_108122</name>
</gene>
<evidence type="ECO:0000256" key="13">
    <source>
        <dbReference type="ARBA" id="ARBA00023237"/>
    </source>
</evidence>
<keyword evidence="9" id="KW-0406">Ion transport</keyword>
<feature type="domain" description="SLBB" evidence="17">
    <location>
        <begin position="253"/>
        <end position="334"/>
    </location>
</feature>
<evidence type="ECO:0000256" key="14">
    <source>
        <dbReference type="ARBA" id="ARBA00023288"/>
    </source>
</evidence>
<evidence type="ECO:0000256" key="5">
    <source>
        <dbReference type="ARBA" id="ARBA00022597"/>
    </source>
</evidence>
<keyword evidence="11" id="KW-0472">Membrane</keyword>
<sequence length="339" mass="37168">MSHLIKSISSCVLLATLCACVGGLTPSYAPQHTELEIVKEIREKQKGDSSLDPDIQVNLESSSHISVQDYLKSFGQTSAGNREYTVGGNDVLSIMVYEEKDLSRDSVTVATDGSITFPLLGRVQVGGMTPAQIEERIAYALTSQGYLVSPHVSVSVKEFRSKNVVVLGAVKNPGRYNLQSQETLLDILSRAGGVDFSSGGSRTTIMRNEPVNNSQTQRLAITLNIKRLFSGEDQFGNLLLQNEDVIFIPMAEKVYIMGEVMKPGEYVIEDRDATVIESIGMAGGFTRIAAPNRTTIIRMENGRERILTVPVDDITQKGLRSSDITLRDKDIVIVPESYF</sequence>
<comment type="similarity">
    <text evidence="2">Belongs to the BexD/CtrA/VexA family.</text>
</comment>